<name>A0A858RPK7_9BACT</name>
<dbReference type="Pfam" id="PF04397">
    <property type="entry name" value="LytTR"/>
    <property type="match status" value="1"/>
</dbReference>
<dbReference type="AlphaFoldDB" id="A0A858RPK7"/>
<feature type="domain" description="Response regulatory" evidence="2">
    <location>
        <begin position="3"/>
        <end position="115"/>
    </location>
</feature>
<feature type="domain" description="HTH LytTR-type" evidence="3">
    <location>
        <begin position="147"/>
        <end position="239"/>
    </location>
</feature>
<dbReference type="KEGG" id="luo:HHL09_19375"/>
<organism evidence="4 5">
    <name type="scientific">Luteolibacter luteus</name>
    <dbReference type="NCBI Taxonomy" id="2728835"/>
    <lineage>
        <taxon>Bacteria</taxon>
        <taxon>Pseudomonadati</taxon>
        <taxon>Verrucomicrobiota</taxon>
        <taxon>Verrucomicrobiia</taxon>
        <taxon>Verrucomicrobiales</taxon>
        <taxon>Verrucomicrobiaceae</taxon>
        <taxon>Luteolibacter</taxon>
    </lineage>
</organism>
<evidence type="ECO:0000259" key="2">
    <source>
        <dbReference type="PROSITE" id="PS50110"/>
    </source>
</evidence>
<dbReference type="SMART" id="SM00448">
    <property type="entry name" value="REC"/>
    <property type="match status" value="1"/>
</dbReference>
<dbReference type="PANTHER" id="PTHR37299:SF1">
    <property type="entry name" value="STAGE 0 SPORULATION PROTEIN A HOMOLOG"/>
    <property type="match status" value="1"/>
</dbReference>
<dbReference type="EMBL" id="CP051774">
    <property type="protein sequence ID" value="QJE97853.1"/>
    <property type="molecule type" value="Genomic_DNA"/>
</dbReference>
<dbReference type="InterPro" id="IPR046947">
    <property type="entry name" value="LytR-like"/>
</dbReference>
<dbReference type="Pfam" id="PF00072">
    <property type="entry name" value="Response_reg"/>
    <property type="match status" value="1"/>
</dbReference>
<reference evidence="4 5" key="1">
    <citation type="submission" date="2020-04" db="EMBL/GenBank/DDBJ databases">
        <title>Luteolibacter sp. G-1-1-1 isolated from soil.</title>
        <authorList>
            <person name="Dahal R.H."/>
        </authorList>
    </citation>
    <scope>NUCLEOTIDE SEQUENCE [LARGE SCALE GENOMIC DNA]</scope>
    <source>
        <strain evidence="4 5">G-1-1-1</strain>
    </source>
</reference>
<proteinExistence type="predicted"/>
<dbReference type="PROSITE" id="PS50110">
    <property type="entry name" value="RESPONSE_REGULATORY"/>
    <property type="match status" value="1"/>
</dbReference>
<dbReference type="RefSeq" id="WP_169456279.1">
    <property type="nucleotide sequence ID" value="NZ_CP051774.1"/>
</dbReference>
<dbReference type="SUPFAM" id="SSF52172">
    <property type="entry name" value="CheY-like"/>
    <property type="match status" value="1"/>
</dbReference>
<dbReference type="PROSITE" id="PS50930">
    <property type="entry name" value="HTH_LYTTR"/>
    <property type="match status" value="1"/>
</dbReference>
<dbReference type="GO" id="GO:0000156">
    <property type="term" value="F:phosphorelay response regulator activity"/>
    <property type="evidence" value="ECO:0007669"/>
    <property type="project" value="InterPro"/>
</dbReference>
<keyword evidence="5" id="KW-1185">Reference proteome</keyword>
<dbReference type="InterPro" id="IPR001789">
    <property type="entry name" value="Sig_transdc_resp-reg_receiver"/>
</dbReference>
<protein>
    <submittedName>
        <fullName evidence="4">Response regulator transcription factor</fullName>
    </submittedName>
</protein>
<sequence>MIRVFIVDDEKPARRELLRLLAPHADFEVTGEFSSAAEASHALTKLKPDVIFLDIQMPDLSGLDAAEKLAGSEARIVFVTAYAQHSLQAFEVAAFDYLLKPVDPERFARTLDRLRQQGSKQEPTPEAVLKEDDRIFLRSSGRSWFPALASIFLLRSEGNYTRLHFDAESPLIGRSLNDFEKRLPSAMFFRANRTEMVNLRWIEATEDWFSNSIKARLRDGTEVTLSRRQSRVFRSQFGM</sequence>
<dbReference type="Proteomes" id="UP000501812">
    <property type="component" value="Chromosome"/>
</dbReference>
<evidence type="ECO:0000256" key="1">
    <source>
        <dbReference type="PROSITE-ProRule" id="PRU00169"/>
    </source>
</evidence>
<evidence type="ECO:0000313" key="5">
    <source>
        <dbReference type="Proteomes" id="UP000501812"/>
    </source>
</evidence>
<dbReference type="Gene3D" id="2.40.50.1020">
    <property type="entry name" value="LytTr DNA-binding domain"/>
    <property type="match status" value="1"/>
</dbReference>
<dbReference type="Gene3D" id="3.40.50.2300">
    <property type="match status" value="1"/>
</dbReference>
<dbReference type="SMART" id="SM00850">
    <property type="entry name" value="LytTR"/>
    <property type="match status" value="1"/>
</dbReference>
<keyword evidence="1" id="KW-0597">Phosphoprotein</keyword>
<feature type="modified residue" description="4-aspartylphosphate" evidence="1">
    <location>
        <position position="54"/>
    </location>
</feature>
<dbReference type="PANTHER" id="PTHR37299">
    <property type="entry name" value="TRANSCRIPTIONAL REGULATOR-RELATED"/>
    <property type="match status" value="1"/>
</dbReference>
<dbReference type="InterPro" id="IPR011006">
    <property type="entry name" value="CheY-like_superfamily"/>
</dbReference>
<dbReference type="InterPro" id="IPR007492">
    <property type="entry name" value="LytTR_DNA-bd_dom"/>
</dbReference>
<accession>A0A858RPK7</accession>
<gene>
    <name evidence="4" type="ORF">HHL09_19375</name>
</gene>
<evidence type="ECO:0000259" key="3">
    <source>
        <dbReference type="PROSITE" id="PS50930"/>
    </source>
</evidence>
<evidence type="ECO:0000313" key="4">
    <source>
        <dbReference type="EMBL" id="QJE97853.1"/>
    </source>
</evidence>
<dbReference type="GO" id="GO:0003677">
    <property type="term" value="F:DNA binding"/>
    <property type="evidence" value="ECO:0007669"/>
    <property type="project" value="InterPro"/>
</dbReference>